<evidence type="ECO:0000313" key="2">
    <source>
        <dbReference type="Proteomes" id="UP000198883"/>
    </source>
</evidence>
<dbReference type="AlphaFoldDB" id="A0A1H7VX38"/>
<gene>
    <name evidence="1" type="ORF">SAMN05444853_1064</name>
</gene>
<dbReference type="Proteomes" id="UP000198883">
    <property type="component" value="Unassembled WGS sequence"/>
</dbReference>
<organism evidence="1 2">
    <name type="scientific">Phocoenobacter skyensis</name>
    <dbReference type="NCBI Taxonomy" id="97481"/>
    <lineage>
        <taxon>Bacteria</taxon>
        <taxon>Pseudomonadati</taxon>
        <taxon>Pseudomonadota</taxon>
        <taxon>Gammaproteobacteria</taxon>
        <taxon>Pasteurellales</taxon>
        <taxon>Pasteurellaceae</taxon>
        <taxon>Phocoenobacter</taxon>
    </lineage>
</organism>
<name>A0A1H7VX38_9PAST</name>
<dbReference type="EMBL" id="FOBN01000006">
    <property type="protein sequence ID" value="SEM13368.1"/>
    <property type="molecule type" value="Genomic_DNA"/>
</dbReference>
<protein>
    <submittedName>
        <fullName evidence="1">Uncharacterized protein</fullName>
    </submittedName>
</protein>
<proteinExistence type="predicted"/>
<sequence length="29" mass="3563">MPFMFCEKNIDFIVYDDNFVVDVKKITQY</sequence>
<accession>A0A1H7VX38</accession>
<reference evidence="2" key="1">
    <citation type="submission" date="2016-10" db="EMBL/GenBank/DDBJ databases">
        <authorList>
            <person name="Varghese N."/>
            <person name="Submissions S."/>
        </authorList>
    </citation>
    <scope>NUCLEOTIDE SEQUENCE [LARGE SCALE GENOMIC DNA]</scope>
    <source>
        <strain evidence="2">DSM 24204</strain>
    </source>
</reference>
<evidence type="ECO:0000313" key="1">
    <source>
        <dbReference type="EMBL" id="SEM13368.1"/>
    </source>
</evidence>